<dbReference type="HOGENOM" id="CLU_068847_1_0_9"/>
<comment type="pathway">
    <text evidence="1">Cofactor biosynthesis; molybdopterin biosynthesis.</text>
</comment>
<dbReference type="GO" id="GO:0061599">
    <property type="term" value="F:molybdopterin molybdotransferase activity"/>
    <property type="evidence" value="ECO:0007669"/>
    <property type="project" value="UniProtKB-UniRule"/>
</dbReference>
<keyword evidence="1" id="KW-0500">Molybdenum</keyword>
<proteinExistence type="inferred from homology"/>
<dbReference type="RefSeq" id="WP_014183755.1">
    <property type="nucleotide sequence ID" value="NC_016584.1"/>
</dbReference>
<dbReference type="KEGG" id="dor:Desor_1272"/>
<name>G7WEP3_DESOD</name>
<dbReference type="EMBL" id="CP003108">
    <property type="protein sequence ID" value="AET66934.1"/>
    <property type="molecule type" value="Genomic_DNA"/>
</dbReference>
<feature type="domain" description="MoaB/Mog" evidence="2">
    <location>
        <begin position="175"/>
        <end position="307"/>
    </location>
</feature>
<comment type="cofactor">
    <cofactor evidence="1">
        <name>Mg(2+)</name>
        <dbReference type="ChEBI" id="CHEBI:18420"/>
    </cofactor>
</comment>
<dbReference type="PATRIC" id="fig|768706.3.peg.1254"/>
<dbReference type="SMART" id="SM00852">
    <property type="entry name" value="MoCF_biosynth"/>
    <property type="match status" value="1"/>
</dbReference>
<keyword evidence="1" id="KW-0501">Molybdenum cofactor biosynthesis</keyword>
<gene>
    <name evidence="3" type="ordered locus">Desor_1272</name>
</gene>
<keyword evidence="4" id="KW-1185">Reference proteome</keyword>
<evidence type="ECO:0000313" key="4">
    <source>
        <dbReference type="Proteomes" id="UP000006346"/>
    </source>
</evidence>
<comment type="function">
    <text evidence="1">Catalyzes the insertion of molybdate into adenylated molybdopterin with the concomitant release of AMP.</text>
</comment>
<dbReference type="InterPro" id="IPR036425">
    <property type="entry name" value="MoaB/Mog-like_dom_sf"/>
</dbReference>
<protein>
    <recommendedName>
        <fullName evidence="1">Molybdopterin molybdenumtransferase</fullName>
        <ecNumber evidence="1">2.10.1.1</ecNumber>
    </recommendedName>
</protein>
<dbReference type="PANTHER" id="PTHR10192">
    <property type="entry name" value="MOLYBDOPTERIN BIOSYNTHESIS PROTEIN"/>
    <property type="match status" value="1"/>
</dbReference>
<organism evidence="3 4">
    <name type="scientific">Desulfosporosinus orientis (strain ATCC 19365 / DSM 765 / NCIMB 8382 / VKM B-1628 / Singapore I)</name>
    <name type="common">Desulfotomaculum orientis</name>
    <dbReference type="NCBI Taxonomy" id="768706"/>
    <lineage>
        <taxon>Bacteria</taxon>
        <taxon>Bacillati</taxon>
        <taxon>Bacillota</taxon>
        <taxon>Clostridia</taxon>
        <taxon>Eubacteriales</taxon>
        <taxon>Desulfitobacteriaceae</taxon>
        <taxon>Desulfosporosinus</taxon>
    </lineage>
</organism>
<comment type="catalytic activity">
    <reaction evidence="1">
        <text>adenylyl-molybdopterin + molybdate = Mo-molybdopterin + AMP + H(+)</text>
        <dbReference type="Rhea" id="RHEA:35047"/>
        <dbReference type="ChEBI" id="CHEBI:15378"/>
        <dbReference type="ChEBI" id="CHEBI:36264"/>
        <dbReference type="ChEBI" id="CHEBI:62727"/>
        <dbReference type="ChEBI" id="CHEBI:71302"/>
        <dbReference type="ChEBI" id="CHEBI:456215"/>
    </reaction>
</comment>
<dbReference type="EC" id="2.10.1.1" evidence="1"/>
<dbReference type="Gene3D" id="3.40.980.10">
    <property type="entry name" value="MoaB/Mog-like domain"/>
    <property type="match status" value="1"/>
</dbReference>
<dbReference type="eggNOG" id="COG0303">
    <property type="taxonomic scope" value="Bacteria"/>
</dbReference>
<keyword evidence="1" id="KW-0460">Magnesium</keyword>
<dbReference type="Pfam" id="PF00994">
    <property type="entry name" value="MoCF_biosynth"/>
    <property type="match status" value="1"/>
</dbReference>
<dbReference type="SUPFAM" id="SSF53218">
    <property type="entry name" value="Molybdenum cofactor biosynthesis proteins"/>
    <property type="match status" value="1"/>
</dbReference>
<dbReference type="PANTHER" id="PTHR10192:SF28">
    <property type="entry name" value="MOLYBDOPTERIN MOLYBDENUMTRANSFERASE"/>
    <property type="match status" value="1"/>
</dbReference>
<keyword evidence="1" id="KW-0479">Metal-binding</keyword>
<dbReference type="GO" id="GO:0046872">
    <property type="term" value="F:metal ion binding"/>
    <property type="evidence" value="ECO:0007669"/>
    <property type="project" value="UniProtKB-UniRule"/>
</dbReference>
<dbReference type="AlphaFoldDB" id="G7WEP3"/>
<accession>G7WEP3</accession>
<dbReference type="GO" id="GO:0005829">
    <property type="term" value="C:cytosol"/>
    <property type="evidence" value="ECO:0007669"/>
    <property type="project" value="TreeGrafter"/>
</dbReference>
<dbReference type="STRING" id="768706.Desor_1272"/>
<dbReference type="UniPathway" id="UPA00344"/>
<dbReference type="CDD" id="cd03522">
    <property type="entry name" value="MoeA_like"/>
    <property type="match status" value="1"/>
</dbReference>
<evidence type="ECO:0000313" key="3">
    <source>
        <dbReference type="EMBL" id="AET66934.1"/>
    </source>
</evidence>
<evidence type="ECO:0000259" key="2">
    <source>
        <dbReference type="SMART" id="SM00852"/>
    </source>
</evidence>
<dbReference type="InterPro" id="IPR038987">
    <property type="entry name" value="MoeA-like"/>
</dbReference>
<dbReference type="GO" id="GO:0006777">
    <property type="term" value="P:Mo-molybdopterin cofactor biosynthetic process"/>
    <property type="evidence" value="ECO:0007669"/>
    <property type="project" value="UniProtKB-UniRule"/>
</dbReference>
<reference evidence="4" key="1">
    <citation type="submission" date="2011-11" db="EMBL/GenBank/DDBJ databases">
        <title>Complete sequence of Desulfosporosinus orientis DSM 765.</title>
        <authorList>
            <person name="Lucas S."/>
            <person name="Han J."/>
            <person name="Lapidus A."/>
            <person name="Cheng J.-F."/>
            <person name="Goodwin L."/>
            <person name="Pitluck S."/>
            <person name="Peters L."/>
            <person name="Ovchinnikova G."/>
            <person name="Teshima H."/>
            <person name="Detter J.C."/>
            <person name="Han C."/>
            <person name="Tapia R."/>
            <person name="Land M."/>
            <person name="Hauser L."/>
            <person name="Kyrpides N."/>
            <person name="Ivanova N."/>
            <person name="Pagani I."/>
            <person name="Pester M."/>
            <person name="Spring S."/>
            <person name="Ollivier B."/>
            <person name="Rattei T."/>
            <person name="Klenk H.-P."/>
            <person name="Wagner M."/>
            <person name="Loy A."/>
            <person name="Woyke T."/>
        </authorList>
    </citation>
    <scope>NUCLEOTIDE SEQUENCE [LARGE SCALE GENOMIC DNA]</scope>
    <source>
        <strain evidence="4">ATCC 19365 / DSM 765 / NCIMB 8382 / VKM B-1628</strain>
    </source>
</reference>
<dbReference type="InterPro" id="IPR001453">
    <property type="entry name" value="MoaB/Mog_dom"/>
</dbReference>
<dbReference type="Proteomes" id="UP000006346">
    <property type="component" value="Chromosome"/>
</dbReference>
<evidence type="ECO:0000256" key="1">
    <source>
        <dbReference type="RuleBase" id="RU365090"/>
    </source>
</evidence>
<comment type="similarity">
    <text evidence="1">Belongs to the MoeA family.</text>
</comment>
<dbReference type="OrthoDB" id="9767940at2"/>
<keyword evidence="1" id="KW-0808">Transferase</keyword>
<reference evidence="3 4" key="2">
    <citation type="journal article" date="2012" name="J. Bacteriol.">
        <title>Complete genome sequences of Desulfosporosinus orientis DSM765T, Desulfosporosinus youngiae DSM17734T, Desulfosporosinus meridiei DSM13257T, and Desulfosporosinus acidiphilus DSM22704T.</title>
        <authorList>
            <person name="Pester M."/>
            <person name="Brambilla E."/>
            <person name="Alazard D."/>
            <person name="Rattei T."/>
            <person name="Weinmaier T."/>
            <person name="Han J."/>
            <person name="Lucas S."/>
            <person name="Lapidus A."/>
            <person name="Cheng J.F."/>
            <person name="Goodwin L."/>
            <person name="Pitluck S."/>
            <person name="Peters L."/>
            <person name="Ovchinnikova G."/>
            <person name="Teshima H."/>
            <person name="Detter J.C."/>
            <person name="Han C.S."/>
            <person name="Tapia R."/>
            <person name="Land M.L."/>
            <person name="Hauser L."/>
            <person name="Kyrpides N.C."/>
            <person name="Ivanova N.N."/>
            <person name="Pagani I."/>
            <person name="Huntmann M."/>
            <person name="Wei C.L."/>
            <person name="Davenport K.W."/>
            <person name="Daligault H."/>
            <person name="Chain P.S."/>
            <person name="Chen A."/>
            <person name="Mavromatis K."/>
            <person name="Markowitz V."/>
            <person name="Szeto E."/>
            <person name="Mikhailova N."/>
            <person name="Pati A."/>
            <person name="Wagner M."/>
            <person name="Woyke T."/>
            <person name="Ollivier B."/>
            <person name="Klenk H.P."/>
            <person name="Spring S."/>
            <person name="Loy A."/>
        </authorList>
    </citation>
    <scope>NUCLEOTIDE SEQUENCE [LARGE SCALE GENOMIC DNA]</scope>
    <source>
        <strain evidence="4">ATCC 19365 / DSM 765 / NCIMB 8382 / VKM B-1628</strain>
    </source>
</reference>
<sequence>MEKIKVQDSVGTILIHDMTQIIPGVVKGPRFRKGHVIKEEDIPVLLSMGKEHIFVWDQTPGLIHENEAAQRLARAAAGSGLLLDEPKEGKVSFTADHDGLLYTSVDGILALNTLENVILSTLHNHYPVKKGDIVAGTRVVPLMIDESVIIEAERIARTFTDPLLEVRPLKHTKVGIVTTGSEVFHGRIQDKFGPVLRAKVENWGSEVIAHALANDDVDFIQRSIREQLNQGAEMILVSGGMSVDPDDVTPTAIKEMGADLITYGAPVLPGAMFLLAYIGDVPIMGLPGCVMYSKTTAFDLIAPRLMTGERLTRMDIVKLGSGGLCLNCPVCIYPHCSFGK</sequence>